<dbReference type="AlphaFoldDB" id="A0A418SRR3"/>
<reference evidence="2" key="1">
    <citation type="submission" date="2018-09" db="EMBL/GenBank/DDBJ databases">
        <title>Acidovorax cavernicola nov. sp. isolated from Gruta de las Maravillas (Aracena, Spain).</title>
        <authorList>
            <person name="Jurado V."/>
            <person name="Gutierrez-Patricio S."/>
            <person name="Gonzalez-Pimentel J.L."/>
            <person name="Miller A.Z."/>
            <person name="Laiz L."/>
            <person name="Saiz-Jimenez C."/>
        </authorList>
    </citation>
    <scope>NUCLEOTIDE SEQUENCE [LARGE SCALE GENOMIC DNA]</scope>
    <source>
        <strain evidence="2">1011MAR3C25</strain>
    </source>
</reference>
<evidence type="ECO:0000313" key="1">
    <source>
        <dbReference type="EMBL" id="RJE83654.1"/>
    </source>
</evidence>
<dbReference type="RefSeq" id="WP_119750207.1">
    <property type="nucleotide sequence ID" value="NZ_QZCG01000010.1"/>
</dbReference>
<comment type="caution">
    <text evidence="1">The sequence shown here is derived from an EMBL/GenBank/DDBJ whole genome shotgun (WGS) entry which is preliminary data.</text>
</comment>
<dbReference type="EMBL" id="QZCG01000010">
    <property type="protein sequence ID" value="RJE83654.1"/>
    <property type="molecule type" value="Genomic_DNA"/>
</dbReference>
<accession>A0A418SRR3</accession>
<name>A0A418SRR3_9RHOB</name>
<proteinExistence type="predicted"/>
<gene>
    <name evidence="1" type="ORF">D3P04_14675</name>
</gene>
<keyword evidence="2" id="KW-1185">Reference proteome</keyword>
<dbReference type="Proteomes" id="UP000284202">
    <property type="component" value="Unassembled WGS sequence"/>
</dbReference>
<protein>
    <submittedName>
        <fullName evidence="1">Uncharacterized protein</fullName>
    </submittedName>
</protein>
<evidence type="ECO:0000313" key="2">
    <source>
        <dbReference type="Proteomes" id="UP000284202"/>
    </source>
</evidence>
<organism evidence="1 2">
    <name type="scientific">Paracoccus onubensis</name>
    <dbReference type="NCBI Taxonomy" id="1675788"/>
    <lineage>
        <taxon>Bacteria</taxon>
        <taxon>Pseudomonadati</taxon>
        <taxon>Pseudomonadota</taxon>
        <taxon>Alphaproteobacteria</taxon>
        <taxon>Rhodobacterales</taxon>
        <taxon>Paracoccaceae</taxon>
        <taxon>Paracoccus</taxon>
    </lineage>
</organism>
<sequence length="62" mass="6679">MKTKGLLQLDAMYLRLVIEAADFIDNENAGGDNRNLSSIVTGLIHVAGKMAAQLEDGFDELA</sequence>